<feature type="transmembrane region" description="Helical" evidence="2">
    <location>
        <begin position="625"/>
        <end position="644"/>
    </location>
</feature>
<evidence type="ECO:0000313" key="5">
    <source>
        <dbReference type="Proteomes" id="UP000651057"/>
    </source>
</evidence>
<evidence type="ECO:0000256" key="1">
    <source>
        <dbReference type="SAM" id="Coils"/>
    </source>
</evidence>
<evidence type="ECO:0000313" key="4">
    <source>
        <dbReference type="EMBL" id="MBL0682842.1"/>
    </source>
</evidence>
<dbReference type="SUPFAM" id="SSF52540">
    <property type="entry name" value="P-loop containing nucleoside triphosphate hydrolases"/>
    <property type="match status" value="1"/>
</dbReference>
<name>A0A937D8L9_9FLAO</name>
<dbReference type="InterPro" id="IPR052754">
    <property type="entry name" value="NTPase_KAP_P-loop"/>
</dbReference>
<sequence length="1088" mass="124273">MKQETSSVPYDIILNASPNEADIAITSVDIYGNTGNLNVLVLTAYGYDPKVLKSLDLEKGFDLLVQKGKKPILLIVTYGGEHNNETALRNNLTYAIQNYLGRLSSKTIWIPLLGTGESGLSFEKSLSITQFVIEGVAKELNQSGARFIISLPKSRRGSAFFKEIKRKTEDITQQSNTQEKHIKVEAEISSDKNLLSDAKHFIDNFPGKLYLVNLFKGKVNLKNHFFADGVCENHDPTSNSDEAFKMVKPGDIIVLKKTDTKQPTHLIILGFGIVTKNPNDGKTLEVDWKITDATYNVATTGDYLGNAIAVPEMNDTLTILALVKDRWKDLLPEFNVDNTITTVTKINTIAGLISDSDLSIDHLNISKDVSAFARVVAAKSFTPPLAIALFGKWGSGKSFFMKKLKERIQLLSLKNPENGFCEGIAHVHFNAWSYMDTNLWAGIITKIFDGLNLYIQNNTAGDEYKNKIEKVLTKKLNITHNELEELEKKKGVIDAKLKSLNEKKKSIEELLNKKVKEIKSKSMLQIIEQVDKEFKVQQTVEKAITSNITFIKNKEQFATIVPKAYWHTPDELYNQTKSAFTFLKTFFRAGKWYINILWFVGILAIVIAIPKLLHYVATVTKWSNLWIDNPNIWYFISVAGALYIRGVKTYRQLQPIVASFWSIKKEYELKKEDALFKFAQEEKALTLEIEQIKGQITTINQQINQTTEQKAEIEFRLKNTLSTEALHSFIEKRSSSKEYEKHLGLISIIRKDFEILSNLFTDHHKELQNIEETEETEKFRDNFDPPLQRIILYIDDLDRCPEERVVEVLEAVNLLMAYPLFVVVVGVDPRWVKNALIKKHQMHFVENVQSEEVEMIDPSSYLEKIFQVPFNLKAAEDESIKHMLKQLAETKPIQSEEILDTAISTEVTNLITETETSHQTEPLPVNNSYENDDREVIETTETIASLELSAQEIEFLQEMSVIIGSSPRAIKRFVNIYRIVKAHEDFGYKEQHNTLEIKAVLLLLALPIGKFKKLNFWIEEYIIDTPADHSIADLFKNDHMQGLDAEDKELSVDFQEVLHQNMNDLLQQSIEIFQHHLPFIKRFTYNGD</sequence>
<keyword evidence="2" id="KW-0812">Transmembrane</keyword>
<evidence type="ECO:0000256" key="2">
    <source>
        <dbReference type="SAM" id="Phobius"/>
    </source>
</evidence>
<dbReference type="Proteomes" id="UP000651057">
    <property type="component" value="Unassembled WGS sequence"/>
</dbReference>
<dbReference type="PANTHER" id="PTHR22674">
    <property type="entry name" value="NTPASE, KAP FAMILY P-LOOP DOMAIN-CONTAINING 1"/>
    <property type="match status" value="1"/>
</dbReference>
<feature type="domain" description="KAP NTPase" evidence="3">
    <location>
        <begin position="724"/>
        <end position="980"/>
    </location>
</feature>
<dbReference type="InterPro" id="IPR027417">
    <property type="entry name" value="P-loop_NTPase"/>
</dbReference>
<dbReference type="InterPro" id="IPR011646">
    <property type="entry name" value="KAP_P-loop"/>
</dbReference>
<keyword evidence="1" id="KW-0175">Coiled coil</keyword>
<feature type="coiled-coil region" evidence="1">
    <location>
        <begin position="469"/>
        <end position="517"/>
    </location>
</feature>
<dbReference type="AlphaFoldDB" id="A0A937D8L9"/>
<feature type="transmembrane region" description="Helical" evidence="2">
    <location>
        <begin position="592"/>
        <end position="613"/>
    </location>
</feature>
<feature type="domain" description="KAP NTPase" evidence="3">
    <location>
        <begin position="370"/>
        <end position="524"/>
    </location>
</feature>
<reference evidence="4" key="1">
    <citation type="submission" date="2021-01" db="EMBL/GenBank/DDBJ databases">
        <authorList>
            <person name="Zhong Y.L."/>
        </authorList>
    </citation>
    <scope>NUCLEOTIDE SEQUENCE</scope>
    <source>
        <strain evidence="4">KCTC 23302</strain>
    </source>
</reference>
<dbReference type="PANTHER" id="PTHR22674:SF6">
    <property type="entry name" value="NTPASE KAP FAMILY P-LOOP DOMAIN-CONTAINING PROTEIN 1"/>
    <property type="match status" value="1"/>
</dbReference>
<dbReference type="Pfam" id="PF07693">
    <property type="entry name" value="KAP_NTPase"/>
    <property type="match status" value="2"/>
</dbReference>
<evidence type="ECO:0000259" key="3">
    <source>
        <dbReference type="Pfam" id="PF07693"/>
    </source>
</evidence>
<keyword evidence="2" id="KW-0472">Membrane</keyword>
<comment type="caution">
    <text evidence="4">The sequence shown here is derived from an EMBL/GenBank/DDBJ whole genome shotgun (WGS) entry which is preliminary data.</text>
</comment>
<organism evidence="4 5">
    <name type="scientific">Aquimarina mytili</name>
    <dbReference type="NCBI Taxonomy" id="874423"/>
    <lineage>
        <taxon>Bacteria</taxon>
        <taxon>Pseudomonadati</taxon>
        <taxon>Bacteroidota</taxon>
        <taxon>Flavobacteriia</taxon>
        <taxon>Flavobacteriales</taxon>
        <taxon>Flavobacteriaceae</taxon>
        <taxon>Aquimarina</taxon>
    </lineage>
</organism>
<gene>
    <name evidence="4" type="ORF">JJQ60_04885</name>
</gene>
<dbReference type="RefSeq" id="WP_201917286.1">
    <property type="nucleotide sequence ID" value="NZ_BAABAX010000023.1"/>
</dbReference>
<protein>
    <recommendedName>
        <fullName evidence="3">KAP NTPase domain-containing protein</fullName>
    </recommendedName>
</protein>
<keyword evidence="5" id="KW-1185">Reference proteome</keyword>
<proteinExistence type="predicted"/>
<accession>A0A937D8L9</accession>
<keyword evidence="2" id="KW-1133">Transmembrane helix</keyword>
<dbReference type="EMBL" id="JAERQJ010000002">
    <property type="protein sequence ID" value="MBL0682842.1"/>
    <property type="molecule type" value="Genomic_DNA"/>
</dbReference>